<gene>
    <name evidence="7" type="ORF">K5V21_17415</name>
</gene>
<keyword evidence="4" id="KW-0677">Repeat</keyword>
<dbReference type="InterPro" id="IPR025875">
    <property type="entry name" value="Leu-rich_rpt_4"/>
</dbReference>
<proteinExistence type="inferred from homology"/>
<dbReference type="InterPro" id="IPR032675">
    <property type="entry name" value="LRR_dom_sf"/>
</dbReference>
<dbReference type="Pfam" id="PF13855">
    <property type="entry name" value="LRR_8"/>
    <property type="match status" value="1"/>
</dbReference>
<dbReference type="InterPro" id="IPR014755">
    <property type="entry name" value="Cu-Rt/internalin_Ig-like"/>
</dbReference>
<dbReference type="Pfam" id="PF08191">
    <property type="entry name" value="LRR_adjacent"/>
    <property type="match status" value="2"/>
</dbReference>
<accession>A0ABS7L2A1</accession>
<dbReference type="InterPro" id="IPR014756">
    <property type="entry name" value="Ig_E-set"/>
</dbReference>
<dbReference type="Gene3D" id="3.80.10.10">
    <property type="entry name" value="Ribonuclease Inhibitor"/>
    <property type="match status" value="3"/>
</dbReference>
<dbReference type="PANTHER" id="PTHR46652">
    <property type="entry name" value="LEUCINE-RICH REPEAT AND IQ DOMAIN-CONTAINING PROTEIN 1-RELATED"/>
    <property type="match status" value="1"/>
</dbReference>
<feature type="domain" description="Internalin Ig-like inter-repeat region" evidence="6">
    <location>
        <begin position="667"/>
        <end position="721"/>
    </location>
</feature>
<dbReference type="InterPro" id="IPR012569">
    <property type="entry name" value="Inl_IR"/>
</dbReference>
<dbReference type="RefSeq" id="WP_221862347.1">
    <property type="nucleotide sequence ID" value="NZ_JAIKTU010000018.1"/>
</dbReference>
<comment type="similarity">
    <text evidence="1">Belongs to the internalin family.</text>
</comment>
<dbReference type="Pfam" id="PF12799">
    <property type="entry name" value="LRR_4"/>
    <property type="match status" value="3"/>
</dbReference>
<evidence type="ECO:0000256" key="1">
    <source>
        <dbReference type="ARBA" id="ARBA00009432"/>
    </source>
</evidence>
<dbReference type="PANTHER" id="PTHR46652:SF3">
    <property type="entry name" value="LEUCINE-RICH REPEAT-CONTAINING PROTEIN 9"/>
    <property type="match status" value="1"/>
</dbReference>
<keyword evidence="8" id="KW-1185">Reference proteome</keyword>
<feature type="chain" id="PRO_5045404031" evidence="5">
    <location>
        <begin position="29"/>
        <end position="1037"/>
    </location>
</feature>
<dbReference type="InterPro" id="IPR003591">
    <property type="entry name" value="Leu-rich_rpt_typical-subtyp"/>
</dbReference>
<evidence type="ECO:0000313" key="8">
    <source>
        <dbReference type="Proteomes" id="UP001299068"/>
    </source>
</evidence>
<evidence type="ECO:0000313" key="7">
    <source>
        <dbReference type="EMBL" id="MBY0757213.1"/>
    </source>
</evidence>
<dbReference type="Proteomes" id="UP001299068">
    <property type="component" value="Unassembled WGS sequence"/>
</dbReference>
<dbReference type="SMART" id="SM00365">
    <property type="entry name" value="LRR_SD22"/>
    <property type="match status" value="16"/>
</dbReference>
<evidence type="ECO:0000256" key="4">
    <source>
        <dbReference type="ARBA" id="ARBA00022737"/>
    </source>
</evidence>
<dbReference type="SUPFAM" id="SSF81296">
    <property type="entry name" value="E set domains"/>
    <property type="match status" value="2"/>
</dbReference>
<keyword evidence="3 5" id="KW-0732">Signal</keyword>
<protein>
    <submittedName>
        <fullName evidence="7">Leucine-rich repeat domain-containing protein</fullName>
    </submittedName>
</protein>
<evidence type="ECO:0000256" key="2">
    <source>
        <dbReference type="ARBA" id="ARBA00022614"/>
    </source>
</evidence>
<sequence>MKRKKIQALILTGTLAVSMMAPSLQALASTNQMMVVEKGEASRSVQRGIINRKAESRDVMSAFRKSSWHQWNEAVLNLEDTSSTNRPNDRRVFTNYIGRSQLSTSAWTRVGVKTWGRTNGEKILEWDDLSGNYKKPIKVSNGNGGAWWTDSFSADVQVGDILEIPAIKNNGGWEGISDRNIPISYTQSGVSNNSNSIRYLRILPDNTFRLESNWHSRLRSTLEFNLENNYRFKLSVAENNMPVLDGSTFKQDADNNLKLQVVRNNKVVFDKKANKGSNIYNSFKDIQGVTLQNGDTLRTINIDTSTVSDFKYSTSSKSFTKNYDIERDASITDSNLLAELNNVIGQRQGRTRASNSPIWISELQTITGRLNLSNKNISNIQGLELCTSIQGLDLKGNNIKDMKPLANLTQLGLLDISGNPVGSIGHLSKLTNLGTLRVNSTNISDLTPLIKLTKLEELNLDDNKISDLTPLIKLTKLRTLNIDNNKISDLRPLSNITSLNYLNLGHNNIEDITPIKGLNNLTYLRLASNKISDIRILSWLTNLTNLNLDDNNIENIKAIETLNKLTHLYVSSNKINDVKVLQGLNKLNTLYISNNELSNEDLGVIGQIKSLQTLALNSNRISDISSLKPLSNLNELYLGEQKVIGKDVESRNNIAVLDNVVKGVDGKAIIPTASSEYYKYNSSNNTVVFNDIGSTGNKTYTFNQNVYVGKVRTNFNGSVTQKVVYNSIYDVDDANLLAALNEILAEKQGISRPADMPIFGSELESLTGTIDLSNKNIRDLTGLEKCTNITSLILSQNNISNLNAISDLTNLKSLNLDNNKISNVSTLNGLTSLTNLSLANNSINDINGISKLTKLTSLNLSNNGVKNILPIEGLTNLNELNLSENKIINVDALAKLKKLTKLKINGNEIKDITGIGALRDLEVLHAKNNNISDASPLSNLRNLTDANLQGQEIVGKEVEAQGDTAVVNNILKGADGRYISPTESSEYTYDSTTNKITFKNITSTGKKSYSFNENMTVGKTNVSVNFSGKVTQNIIKK</sequence>
<evidence type="ECO:0000256" key="5">
    <source>
        <dbReference type="SAM" id="SignalP"/>
    </source>
</evidence>
<dbReference type="InterPro" id="IPR050836">
    <property type="entry name" value="SDS22/Internalin_LRR"/>
</dbReference>
<comment type="caution">
    <text evidence="7">The sequence shown here is derived from an EMBL/GenBank/DDBJ whole genome shotgun (WGS) entry which is preliminary data.</text>
</comment>
<feature type="domain" description="Internalin Ig-like inter-repeat region" evidence="6">
    <location>
        <begin position="976"/>
        <end position="1033"/>
    </location>
</feature>
<dbReference type="InterPro" id="IPR001611">
    <property type="entry name" value="Leu-rich_rpt"/>
</dbReference>
<dbReference type="PROSITE" id="PS51450">
    <property type="entry name" value="LRR"/>
    <property type="match status" value="16"/>
</dbReference>
<dbReference type="Gene3D" id="2.60.40.1220">
    <property type="match status" value="2"/>
</dbReference>
<feature type="signal peptide" evidence="5">
    <location>
        <begin position="1"/>
        <end position="28"/>
    </location>
</feature>
<dbReference type="SMART" id="SM00369">
    <property type="entry name" value="LRR_TYP"/>
    <property type="match status" value="11"/>
</dbReference>
<dbReference type="Pfam" id="PF23952">
    <property type="entry name" value="LRR_EndoS"/>
    <property type="match status" value="1"/>
</dbReference>
<evidence type="ECO:0000259" key="6">
    <source>
        <dbReference type="Pfam" id="PF08191"/>
    </source>
</evidence>
<dbReference type="SUPFAM" id="SSF52058">
    <property type="entry name" value="L domain-like"/>
    <property type="match status" value="2"/>
</dbReference>
<reference evidence="7 8" key="1">
    <citation type="journal article" date="2021" name="Cell Host Microbe">
        <title>in vivo commensal control of Clostridioides difficile virulence.</title>
        <authorList>
            <person name="Girinathan B.P."/>
            <person name="Dibenedetto N."/>
            <person name="Worley J.N."/>
            <person name="Peltier J."/>
            <person name="Arrieta-Ortiz M.L."/>
            <person name="Rupa Christinal Immanuel S."/>
            <person name="Lavin R."/>
            <person name="Delaney M.L."/>
            <person name="Cummins C."/>
            <person name="Hoffmann M."/>
            <person name="Luo Y."/>
            <person name="Gonzalez-Escalona N."/>
            <person name="Allard M."/>
            <person name="Onderdonk A.B."/>
            <person name="Gerber G.K."/>
            <person name="Sonenshein A.L."/>
            <person name="Baliga N."/>
            <person name="Dupuy B."/>
            <person name="Bry L."/>
        </authorList>
    </citation>
    <scope>NUCLEOTIDE SEQUENCE [LARGE SCALE GENOMIC DNA]</scope>
    <source>
        <strain evidence="7 8">DSM 599</strain>
    </source>
</reference>
<name>A0ABS7L2A1_CLOSR</name>
<evidence type="ECO:0000256" key="3">
    <source>
        <dbReference type="ARBA" id="ARBA00022729"/>
    </source>
</evidence>
<organism evidence="7 8">
    <name type="scientific">Clostridium sardiniense</name>
    <name type="common">Clostridium absonum</name>
    <dbReference type="NCBI Taxonomy" id="29369"/>
    <lineage>
        <taxon>Bacteria</taxon>
        <taxon>Bacillati</taxon>
        <taxon>Bacillota</taxon>
        <taxon>Clostridia</taxon>
        <taxon>Eubacteriales</taxon>
        <taxon>Clostridiaceae</taxon>
        <taxon>Clostridium</taxon>
    </lineage>
</organism>
<keyword evidence="2" id="KW-0433">Leucine-rich repeat</keyword>
<dbReference type="EMBL" id="JAIKTU010000018">
    <property type="protein sequence ID" value="MBY0757213.1"/>
    <property type="molecule type" value="Genomic_DNA"/>
</dbReference>